<organism evidence="2 3">
    <name type="scientific">Muribaculum intestinale</name>
    <dbReference type="NCBI Taxonomy" id="1796646"/>
    <lineage>
        <taxon>Bacteria</taxon>
        <taxon>Pseudomonadati</taxon>
        <taxon>Bacteroidota</taxon>
        <taxon>Bacteroidia</taxon>
        <taxon>Bacteroidales</taxon>
        <taxon>Muribaculaceae</taxon>
        <taxon>Muribaculum</taxon>
    </lineage>
</organism>
<dbReference type="Proteomes" id="UP000306630">
    <property type="component" value="Unassembled WGS sequence"/>
</dbReference>
<evidence type="ECO:0000313" key="2">
    <source>
        <dbReference type="EMBL" id="TGY70336.1"/>
    </source>
</evidence>
<keyword evidence="1" id="KW-1133">Transmembrane helix</keyword>
<dbReference type="EMBL" id="SRYD01000061">
    <property type="protein sequence ID" value="TGY70336.1"/>
    <property type="molecule type" value="Genomic_DNA"/>
</dbReference>
<proteinExistence type="predicted"/>
<protein>
    <submittedName>
        <fullName evidence="2">Uncharacterized protein</fullName>
    </submittedName>
</protein>
<evidence type="ECO:0000313" key="3">
    <source>
        <dbReference type="Proteomes" id="UP000306630"/>
    </source>
</evidence>
<feature type="transmembrane region" description="Helical" evidence="1">
    <location>
        <begin position="7"/>
        <end position="30"/>
    </location>
</feature>
<reference evidence="2 3" key="1">
    <citation type="submission" date="2019-04" db="EMBL/GenBank/DDBJ databases">
        <title>Microbes associate with the intestines of laboratory mice.</title>
        <authorList>
            <person name="Navarre W."/>
            <person name="Wong E."/>
            <person name="Huang K."/>
            <person name="Tropini C."/>
            <person name="Ng K."/>
            <person name="Yu B."/>
        </authorList>
    </citation>
    <scope>NUCLEOTIDE SEQUENCE [LARGE SCALE GENOMIC DNA]</scope>
    <source>
        <strain evidence="2 3">NM06_A21</strain>
    </source>
</reference>
<evidence type="ECO:0000256" key="1">
    <source>
        <dbReference type="SAM" id="Phobius"/>
    </source>
</evidence>
<comment type="caution">
    <text evidence="2">The sequence shown here is derived from an EMBL/GenBank/DDBJ whole genome shotgun (WGS) entry which is preliminary data.</text>
</comment>
<keyword evidence="1" id="KW-0812">Transmembrane</keyword>
<dbReference type="RefSeq" id="WP_124031163.1">
    <property type="nucleotide sequence ID" value="NZ_CAOOSQ010000092.1"/>
</dbReference>
<keyword evidence="1" id="KW-0472">Membrane</keyword>
<name>A0A4S2FMR1_9BACT</name>
<gene>
    <name evidence="2" type="ORF">E5333_12770</name>
</gene>
<sequence>MKKAGKIIAYSIALLIVIAIAVSIVAIYHMGYNTAHYREKDIEAINQATFENRYNEQSEHKDIIISKEEAIKNYYGKNSVFDIDREDYETAKWVLESSFPKEIIRDGGGYKCVESGNTSSVDRIIRMFPIDRYFKQYLGVWQNGRKTVTIYLTTEYTPEYVGQYVQYKGLIPEEITVTIDLMTEKLSL</sequence>
<dbReference type="AlphaFoldDB" id="A0A4S2FMR1"/>
<accession>A0A4S2FMR1</accession>